<dbReference type="Pfam" id="PF13620">
    <property type="entry name" value="CarboxypepD_reg"/>
    <property type="match status" value="1"/>
</dbReference>
<comment type="caution">
    <text evidence="1">The sequence shown here is derived from an EMBL/GenBank/DDBJ whole genome shotgun (WGS) entry which is preliminary data.</text>
</comment>
<evidence type="ECO:0000313" key="1">
    <source>
        <dbReference type="EMBL" id="MFB9096107.1"/>
    </source>
</evidence>
<proteinExistence type="predicted"/>
<protein>
    <submittedName>
        <fullName evidence="1">Carboxypeptidase regulatory-like domain-containing protein</fullName>
    </submittedName>
</protein>
<dbReference type="EMBL" id="JBHMEY010000013">
    <property type="protein sequence ID" value="MFB9096107.1"/>
    <property type="molecule type" value="Genomic_DNA"/>
</dbReference>
<gene>
    <name evidence="1" type="ORF">ACFFVF_06245</name>
</gene>
<evidence type="ECO:0000313" key="2">
    <source>
        <dbReference type="Proteomes" id="UP001589607"/>
    </source>
</evidence>
<dbReference type="InterPro" id="IPR008969">
    <property type="entry name" value="CarboxyPept-like_regulatory"/>
</dbReference>
<sequence>MKKYLLIAFLFVVSIGFSQNIRFEGVVKDSTGLGLEMANVMAINNDTKAMDAYAITNENGKFILNLKASSSYQIKASYIGFQSYEKQVDTKTANMVFDIEMSQGVQLKDVEVVYEMPVSISGDTIIYNSDSFTNGTEKKLEDVLKKLPGVEVNKDGEIQVEGKTVQKIMVEGKDFFDGDTKIATKNIPADALDKIQVLRNYNEVSNLKGLENNEESIAINIKLKEGKKNFWFGDVTAGVGVGHEEDRYLINPKLFYYSPKYSINVIGNLNNIGELPLTMRDYFKFTGGFKNMMRKGGSSFNVSSNDLGILGLRNDQAANINTKFGAANFSYNPSKAWTLSGFGIFLGNKTDVQTNSVNDLPEGASVNAVEEKEDISRQKSDLGIFKLSSSYVPSTKLHFDYDALLKFSNQKENQSVFSTELGDIYTNKNQKPFSINQNLNYYYTLNDKNVFAFESQHLYQQEDPFYNANLQNLAFNLGSDYNTMQVRDDISQQRFVKTNKIDVKFDYYYMLTPKSNVNITVGNTYSYQNFDSHIFQVLDNQSVNDLDSEDSNNDVNYAFNDVFLGLHYKFIKGKFTFNPGFSVHNYSTNDVQLGTSNKQSFNRFLPDFFAQYQIKKSESLTYNFSLSNNFTDIVKLSEGFVFSNYNSLFSGNRNLENSLSQVHSLRYFKYNMFNFENIFANITYTKQVDAIKNKALLTSANQVTSAVNIDSNFADETFSGAANYGRSFARYYKASAGLSLNWSKFNNIRVLPTTEENIQTTESFSQNYNVRFSTNFKKYPNLSLQYAFSINDNSSSVFYTDNPSVELEYFFLEAFSFVTEYSFYHNRNKEKTIDTEYDFLSSSLTYQKKDSKVEWKLSGTNLLNTKALNSNSFNQLGGTNSFSSYIVQPRYIVLSMKYNL</sequence>
<organism evidence="1 2">
    <name type="scientific">Flavobacterium jumunjinense</name>
    <dbReference type="NCBI Taxonomy" id="998845"/>
    <lineage>
        <taxon>Bacteria</taxon>
        <taxon>Pseudomonadati</taxon>
        <taxon>Bacteroidota</taxon>
        <taxon>Flavobacteriia</taxon>
        <taxon>Flavobacteriales</taxon>
        <taxon>Flavobacteriaceae</taxon>
        <taxon>Flavobacterium</taxon>
    </lineage>
</organism>
<reference evidence="1 2" key="1">
    <citation type="submission" date="2024-09" db="EMBL/GenBank/DDBJ databases">
        <authorList>
            <person name="Sun Q."/>
            <person name="Mori K."/>
        </authorList>
    </citation>
    <scope>NUCLEOTIDE SEQUENCE [LARGE SCALE GENOMIC DNA]</scope>
    <source>
        <strain evidence="1 2">CECT 7955</strain>
    </source>
</reference>
<dbReference type="SUPFAM" id="SSF49464">
    <property type="entry name" value="Carboxypeptidase regulatory domain-like"/>
    <property type="match status" value="1"/>
</dbReference>
<accession>A0ABV5GLF0</accession>
<dbReference type="Gene3D" id="2.60.40.1120">
    <property type="entry name" value="Carboxypeptidase-like, regulatory domain"/>
    <property type="match status" value="1"/>
</dbReference>
<keyword evidence="2" id="KW-1185">Reference proteome</keyword>
<dbReference type="RefSeq" id="WP_236457627.1">
    <property type="nucleotide sequence ID" value="NZ_CBCSGE010000013.1"/>
</dbReference>
<dbReference type="SUPFAM" id="SSF56935">
    <property type="entry name" value="Porins"/>
    <property type="match status" value="1"/>
</dbReference>
<name>A0ABV5GLF0_9FLAO</name>
<dbReference type="Proteomes" id="UP001589607">
    <property type="component" value="Unassembled WGS sequence"/>
</dbReference>